<dbReference type="Gene3D" id="1.10.340.30">
    <property type="entry name" value="Hypothetical protein, domain 2"/>
    <property type="match status" value="1"/>
</dbReference>
<dbReference type="Pfam" id="PF00633">
    <property type="entry name" value="HHH"/>
    <property type="match status" value="1"/>
</dbReference>
<organism evidence="6 7">
    <name type="scientific">Roseateles chitinivorans</name>
    <dbReference type="NCBI Taxonomy" id="2917965"/>
    <lineage>
        <taxon>Bacteria</taxon>
        <taxon>Pseudomonadati</taxon>
        <taxon>Pseudomonadota</taxon>
        <taxon>Betaproteobacteria</taxon>
        <taxon>Burkholderiales</taxon>
        <taxon>Sphaerotilaceae</taxon>
        <taxon>Roseateles</taxon>
    </lineage>
</organism>
<accession>A0A2G9C2Z5</accession>
<dbReference type="InterPro" id="IPR023170">
    <property type="entry name" value="HhH_base_excis_C"/>
</dbReference>
<dbReference type="GO" id="GO:0016798">
    <property type="term" value="F:hydrolase activity, acting on glycosyl bonds"/>
    <property type="evidence" value="ECO:0007669"/>
    <property type="project" value="UniProtKB-KW"/>
</dbReference>
<evidence type="ECO:0000256" key="2">
    <source>
        <dbReference type="ARBA" id="ARBA00022763"/>
    </source>
</evidence>
<keyword evidence="3" id="KW-0378">Hydrolase</keyword>
<gene>
    <name evidence="6" type="ORF">CS062_23340</name>
</gene>
<dbReference type="GO" id="GO:0140097">
    <property type="term" value="F:catalytic activity, acting on DNA"/>
    <property type="evidence" value="ECO:0007669"/>
    <property type="project" value="UniProtKB-ARBA"/>
</dbReference>
<comment type="caution">
    <text evidence="6">The sequence shown here is derived from an EMBL/GenBank/DDBJ whole genome shotgun (WGS) entry which is preliminary data.</text>
</comment>
<name>A0A2G9C2Z5_9BURK</name>
<dbReference type="SUPFAM" id="SSF48150">
    <property type="entry name" value="DNA-glycosylase"/>
    <property type="match status" value="1"/>
</dbReference>
<dbReference type="Proteomes" id="UP000231501">
    <property type="component" value="Unassembled WGS sequence"/>
</dbReference>
<dbReference type="AlphaFoldDB" id="A0A2G9C2Z5"/>
<evidence type="ECO:0000256" key="5">
    <source>
        <dbReference type="ARBA" id="ARBA00023295"/>
    </source>
</evidence>
<keyword evidence="2" id="KW-0227">DNA damage</keyword>
<protein>
    <submittedName>
        <fullName evidence="6">8-oxoguanine DNA glycosylase</fullName>
    </submittedName>
</protein>
<evidence type="ECO:0000256" key="4">
    <source>
        <dbReference type="ARBA" id="ARBA00023204"/>
    </source>
</evidence>
<dbReference type="GO" id="GO:0003677">
    <property type="term" value="F:DNA binding"/>
    <property type="evidence" value="ECO:0007669"/>
    <property type="project" value="InterPro"/>
</dbReference>
<evidence type="ECO:0000256" key="3">
    <source>
        <dbReference type="ARBA" id="ARBA00022801"/>
    </source>
</evidence>
<dbReference type="GO" id="GO:0006281">
    <property type="term" value="P:DNA repair"/>
    <property type="evidence" value="ECO:0007669"/>
    <property type="project" value="UniProtKB-KW"/>
</dbReference>
<reference evidence="6 7" key="1">
    <citation type="submission" date="2017-11" db="EMBL/GenBank/DDBJ databases">
        <title>Draft genome sequence of Mitsuaria sp. HWN-4.</title>
        <authorList>
            <person name="Gundlapally S.R."/>
        </authorList>
    </citation>
    <scope>NUCLEOTIDE SEQUENCE [LARGE SCALE GENOMIC DNA]</scope>
    <source>
        <strain evidence="6 7">HWN-4</strain>
    </source>
</reference>
<keyword evidence="4" id="KW-0234">DNA repair</keyword>
<keyword evidence="5" id="KW-0326">Glycosidase</keyword>
<dbReference type="OrthoDB" id="12078at2"/>
<evidence type="ECO:0000313" key="7">
    <source>
        <dbReference type="Proteomes" id="UP000231501"/>
    </source>
</evidence>
<sequence>MTQIVAIVSRHGSLHRELPDPDHLLLAGVRWGAVDEFPTPAYWTQQALRRRLEAPAPTASGRSLAEEVGASLLGGPGIPAAVGQAAFARVRERGAFVQPGVCEDTLTAWLSEPLEVQGRALHFRFAAQKARHLAAVMPALLSAPDFDAGQEVRNWLMALPGIGPKTASAIVRGWSASDEVALLDVHLLRVGQVIGLFSRKLSIERHYLEIEARQLKLCAAMDVRPAELEAVVAAEMSRSPETARFLVDHLKATEPVPARKASATRVPEQIALVFTA</sequence>
<comment type="similarity">
    <text evidence="1">Belongs to the Nth/MutY family.</text>
</comment>
<dbReference type="EMBL" id="PEOG01000102">
    <property type="protein sequence ID" value="PIM50748.1"/>
    <property type="molecule type" value="Genomic_DNA"/>
</dbReference>
<dbReference type="InterPro" id="IPR011257">
    <property type="entry name" value="DNA_glycosylase"/>
</dbReference>
<dbReference type="Gene3D" id="1.10.1670.10">
    <property type="entry name" value="Helix-hairpin-Helix base-excision DNA repair enzymes (C-terminal)"/>
    <property type="match status" value="1"/>
</dbReference>
<evidence type="ECO:0000313" key="6">
    <source>
        <dbReference type="EMBL" id="PIM50748.1"/>
    </source>
</evidence>
<evidence type="ECO:0000256" key="1">
    <source>
        <dbReference type="ARBA" id="ARBA00008343"/>
    </source>
</evidence>
<keyword evidence="7" id="KW-1185">Reference proteome</keyword>
<dbReference type="RefSeq" id="WP_099864131.1">
    <property type="nucleotide sequence ID" value="NZ_PEOG01000102.1"/>
</dbReference>
<proteinExistence type="inferred from homology"/>
<dbReference type="InterPro" id="IPR000445">
    <property type="entry name" value="HhH_motif"/>
</dbReference>